<keyword evidence="3" id="KW-1185">Reference proteome</keyword>
<gene>
    <name evidence="2" type="ordered locus">Fluta_2057</name>
</gene>
<dbReference type="RefSeq" id="WP_013686813.1">
    <property type="nucleotide sequence ID" value="NC_015321.1"/>
</dbReference>
<protein>
    <submittedName>
        <fullName evidence="2">Uncharacterized protein</fullName>
    </submittedName>
</protein>
<dbReference type="KEGG" id="fte:Fluta_2057"/>
<dbReference type="EMBL" id="CP002542">
    <property type="protein sequence ID" value="AEA44043.1"/>
    <property type="molecule type" value="Genomic_DNA"/>
</dbReference>
<accession>F2I986</accession>
<reference evidence="2 3" key="1">
    <citation type="journal article" date="2011" name="Stand. Genomic Sci.">
        <title>Complete genome sequence of the gliding freshwater bacterium Fluviicola taffensis type strain (RW262).</title>
        <authorList>
            <person name="Woyke T."/>
            <person name="Chertkov O."/>
            <person name="Lapidus A."/>
            <person name="Nolan M."/>
            <person name="Lucas S."/>
            <person name="Del Rio T.G."/>
            <person name="Tice H."/>
            <person name="Cheng J.F."/>
            <person name="Tapia R."/>
            <person name="Han C."/>
            <person name="Goodwin L."/>
            <person name="Pitluck S."/>
            <person name="Liolios K."/>
            <person name="Pagani I."/>
            <person name="Ivanova N."/>
            <person name="Huntemann M."/>
            <person name="Mavromatis K."/>
            <person name="Mikhailova N."/>
            <person name="Pati A."/>
            <person name="Chen A."/>
            <person name="Palaniappan K."/>
            <person name="Land M."/>
            <person name="Hauser L."/>
            <person name="Brambilla E.M."/>
            <person name="Rohde M."/>
            <person name="Mwirichia R."/>
            <person name="Sikorski J."/>
            <person name="Tindall B.J."/>
            <person name="Goker M."/>
            <person name="Bristow J."/>
            <person name="Eisen J.A."/>
            <person name="Markowitz V."/>
            <person name="Hugenholtz P."/>
            <person name="Klenk H.P."/>
            <person name="Kyrpides N.C."/>
        </authorList>
    </citation>
    <scope>NUCLEOTIDE SEQUENCE [LARGE SCALE GENOMIC DNA]</scope>
    <source>
        <strain evidence="3">DSM 16823 / RW262 / RW262</strain>
    </source>
</reference>
<evidence type="ECO:0000256" key="1">
    <source>
        <dbReference type="SAM" id="SignalP"/>
    </source>
</evidence>
<name>F2I986_FLUTR</name>
<dbReference type="HOGENOM" id="CLU_2273236_0_0_10"/>
<dbReference type="STRING" id="755732.Fluta_2057"/>
<dbReference type="AlphaFoldDB" id="F2I986"/>
<proteinExistence type="predicted"/>
<sequence length="102" mass="11450" precursor="true">MKKKSIIQITLFTTLLFNHSFAQEGKLKLKNPFEHVTKTTTLGAMYSMPVGKFSSTNLEDGGFAKAVWGLYFDSKSTFKSGISFLSHSTFSWVPITLKEPLH</sequence>
<keyword evidence="1" id="KW-0732">Signal</keyword>
<evidence type="ECO:0000313" key="2">
    <source>
        <dbReference type="EMBL" id="AEA44043.1"/>
    </source>
</evidence>
<dbReference type="Proteomes" id="UP000007463">
    <property type="component" value="Chromosome"/>
</dbReference>
<reference evidence="3" key="2">
    <citation type="submission" date="2011-02" db="EMBL/GenBank/DDBJ databases">
        <title>The complete genome of Fluviicola taffensis DSM 16823.</title>
        <authorList>
            <consortium name="US DOE Joint Genome Institute (JGI-PGF)"/>
            <person name="Lucas S."/>
            <person name="Copeland A."/>
            <person name="Lapidus A."/>
            <person name="Bruce D."/>
            <person name="Goodwin L."/>
            <person name="Pitluck S."/>
            <person name="Kyrpides N."/>
            <person name="Mavromatis K."/>
            <person name="Ivanova N."/>
            <person name="Mikhailova N."/>
            <person name="Pagani I."/>
            <person name="Chertkov O."/>
            <person name="Detter J.C."/>
            <person name="Han C."/>
            <person name="Tapia R."/>
            <person name="Land M."/>
            <person name="Hauser L."/>
            <person name="Markowitz V."/>
            <person name="Cheng J.-F."/>
            <person name="Hugenholtz P."/>
            <person name="Woyke T."/>
            <person name="Wu D."/>
            <person name="Tindall B."/>
            <person name="Pomrenke H.G."/>
            <person name="Brambilla E."/>
            <person name="Klenk H.-P."/>
            <person name="Eisen J.A."/>
        </authorList>
    </citation>
    <scope>NUCLEOTIDE SEQUENCE [LARGE SCALE GENOMIC DNA]</scope>
    <source>
        <strain evidence="3">DSM 16823 / RW262 / RW262</strain>
    </source>
</reference>
<feature type="signal peptide" evidence="1">
    <location>
        <begin position="1"/>
        <end position="22"/>
    </location>
</feature>
<feature type="chain" id="PRO_5003283190" evidence="1">
    <location>
        <begin position="23"/>
        <end position="102"/>
    </location>
</feature>
<evidence type="ECO:0000313" key="3">
    <source>
        <dbReference type="Proteomes" id="UP000007463"/>
    </source>
</evidence>
<organism evidence="2 3">
    <name type="scientific">Fluviicola taffensis (strain DSM 16823 / NCIMB 13979 / RW262)</name>
    <dbReference type="NCBI Taxonomy" id="755732"/>
    <lineage>
        <taxon>Bacteria</taxon>
        <taxon>Pseudomonadati</taxon>
        <taxon>Bacteroidota</taxon>
        <taxon>Flavobacteriia</taxon>
        <taxon>Flavobacteriales</taxon>
        <taxon>Crocinitomicaceae</taxon>
        <taxon>Fluviicola</taxon>
    </lineage>
</organism>